<feature type="compositionally biased region" description="Basic and acidic residues" evidence="1">
    <location>
        <begin position="387"/>
        <end position="397"/>
    </location>
</feature>
<reference evidence="2 3" key="1">
    <citation type="submission" date="2023-08" db="EMBL/GenBank/DDBJ databases">
        <title>Black Yeasts Isolated from many extreme environments.</title>
        <authorList>
            <person name="Coleine C."/>
            <person name="Stajich J.E."/>
            <person name="Selbmann L."/>
        </authorList>
    </citation>
    <scope>NUCLEOTIDE SEQUENCE [LARGE SCALE GENOMIC DNA]</scope>
    <source>
        <strain evidence="2 3">CCFEE 5910</strain>
    </source>
</reference>
<feature type="region of interest" description="Disordered" evidence="1">
    <location>
        <begin position="467"/>
        <end position="494"/>
    </location>
</feature>
<feature type="compositionally biased region" description="Polar residues" evidence="1">
    <location>
        <begin position="302"/>
        <end position="313"/>
    </location>
</feature>
<feature type="region of interest" description="Disordered" evidence="1">
    <location>
        <begin position="387"/>
        <end position="414"/>
    </location>
</feature>
<feature type="compositionally biased region" description="Polar residues" evidence="1">
    <location>
        <begin position="30"/>
        <end position="61"/>
    </location>
</feature>
<feature type="region of interest" description="Disordered" evidence="1">
    <location>
        <begin position="122"/>
        <end position="170"/>
    </location>
</feature>
<feature type="region of interest" description="Disordered" evidence="1">
    <location>
        <begin position="208"/>
        <end position="347"/>
    </location>
</feature>
<gene>
    <name evidence="2" type="ORF">LTR05_002989</name>
</gene>
<feature type="compositionally biased region" description="Polar residues" evidence="1">
    <location>
        <begin position="269"/>
        <end position="292"/>
    </location>
</feature>
<organism evidence="2 3">
    <name type="scientific">Lithohypha guttulata</name>
    <dbReference type="NCBI Taxonomy" id="1690604"/>
    <lineage>
        <taxon>Eukaryota</taxon>
        <taxon>Fungi</taxon>
        <taxon>Dikarya</taxon>
        <taxon>Ascomycota</taxon>
        <taxon>Pezizomycotina</taxon>
        <taxon>Eurotiomycetes</taxon>
        <taxon>Chaetothyriomycetidae</taxon>
        <taxon>Chaetothyriales</taxon>
        <taxon>Trichomeriaceae</taxon>
        <taxon>Lithohypha</taxon>
    </lineage>
</organism>
<protein>
    <submittedName>
        <fullName evidence="2">Uncharacterized protein</fullName>
    </submittedName>
</protein>
<dbReference type="Proteomes" id="UP001309876">
    <property type="component" value="Unassembled WGS sequence"/>
</dbReference>
<evidence type="ECO:0000313" key="3">
    <source>
        <dbReference type="Proteomes" id="UP001309876"/>
    </source>
</evidence>
<evidence type="ECO:0000256" key="1">
    <source>
        <dbReference type="SAM" id="MobiDB-lite"/>
    </source>
</evidence>
<evidence type="ECO:0000313" key="2">
    <source>
        <dbReference type="EMBL" id="KAK5088767.1"/>
    </source>
</evidence>
<accession>A0AAN7T6Y3</accession>
<dbReference type="AlphaFoldDB" id="A0AAN7T6Y3"/>
<sequence>MATTASARNGLSMGANYGARAAYDVHGHNPISNENQPLGRNSVASNNAHTTNSRRSSTQNKDMAHSAAIYSSKPVNGHAVSNSDEDIPENMYKPDNDDPDGWIHRDKLAKIESEELQAAGINLASARSRSRSRVKNEPTNRNEELSTEREGKRQRLQPPIETDDEVDHSSWDLRLPEEIEAESAAVTAAAHMYSNPLLRKSGSKIPILTSSPHPIPAKRYERDTPIARKRTASGTMSFEGDVNQPRIRTTPPGRTIEDEDNTPPVVSSRHGSPQKSRATSAALSPTPTSKQVLVSRKVSAPTRATASPSQRPGTRSGEQDRSRNPVNRPEGDPPWLATMYKPDPMLPPDQQLIPTLAKKQMQAQWAEEGAVPKMYDRDFTPIAVHSDTEMAKSESRYHMQRTPSPTREYQPEPLAEQVPPQHENNVFPLKPMLSTQNSTRPGTSGSHRGSYSTMPKVASPAIKEHSPKIESDSIPKLTPAPVPVDGGGPTDAPTITRIQAQNLESQEDAKVKKTCGCCIVM</sequence>
<proteinExistence type="predicted"/>
<feature type="compositionally biased region" description="Polar residues" evidence="1">
    <location>
        <begin position="433"/>
        <end position="453"/>
    </location>
</feature>
<feature type="compositionally biased region" description="Basic and acidic residues" evidence="1">
    <location>
        <begin position="92"/>
        <end position="103"/>
    </location>
</feature>
<feature type="region of interest" description="Disordered" evidence="1">
    <location>
        <begin position="433"/>
        <end position="455"/>
    </location>
</feature>
<dbReference type="EMBL" id="JAVRRJ010000002">
    <property type="protein sequence ID" value="KAK5088767.1"/>
    <property type="molecule type" value="Genomic_DNA"/>
</dbReference>
<feature type="region of interest" description="Disordered" evidence="1">
    <location>
        <begin position="25"/>
        <end position="103"/>
    </location>
</feature>
<feature type="compositionally biased region" description="Basic and acidic residues" evidence="1">
    <location>
        <begin position="134"/>
        <end position="153"/>
    </location>
</feature>
<comment type="caution">
    <text evidence="2">The sequence shown here is derived from an EMBL/GenBank/DDBJ whole genome shotgun (WGS) entry which is preliminary data.</text>
</comment>
<keyword evidence="3" id="KW-1185">Reference proteome</keyword>
<name>A0AAN7T6Y3_9EURO</name>